<comment type="caution">
    <text evidence="4">The sequence shown here is derived from an EMBL/GenBank/DDBJ whole genome shotgun (WGS) entry which is preliminary data.</text>
</comment>
<dbReference type="EMBL" id="VYYT01000710">
    <property type="protein sequence ID" value="KAK2730108.1"/>
    <property type="molecule type" value="Genomic_DNA"/>
</dbReference>
<feature type="repeat" description="ANK" evidence="3">
    <location>
        <begin position="223"/>
        <end position="255"/>
    </location>
</feature>
<evidence type="ECO:0000256" key="1">
    <source>
        <dbReference type="ARBA" id="ARBA00022737"/>
    </source>
</evidence>
<feature type="repeat" description="ANK" evidence="3">
    <location>
        <begin position="454"/>
        <end position="486"/>
    </location>
</feature>
<dbReference type="InterPro" id="IPR002110">
    <property type="entry name" value="Ankyrin_rpt"/>
</dbReference>
<evidence type="ECO:0000313" key="5">
    <source>
        <dbReference type="Proteomes" id="UP001281614"/>
    </source>
</evidence>
<protein>
    <submittedName>
        <fullName evidence="4">Ankyrin repeat protein</fullName>
    </submittedName>
</protein>
<sequence>MSSNFLESLGIRKPPVIDALRAAQEGNQELSKFLLKHNSFQEEALEYVLRKAVETSNMFAVRTLLQRGVNPNAPNQHLGHQTFGGDDQLDDIAPIQFALSTDKYEIFYLLRKAGAEVNAEQLEDMISLLSSQAFNDRCHSILMSLMISGHDVSKIGPSALEAAAKGQRLLTCGMFLELGAPINTYGGGGKTALQRSASHGNLVLTQFLVDQGSDINFPAYPDGGRTALQAAAENLDYRTINFLINAGADVKGQPAIRNGVSVIEAFASGSLQALQVRESKVSGLVSMLKHLLSLGAPVNRPEGVGNGVVFCFVRSKSYECVEIVLQAGANIEGRWPQHDSTTGESLRGKTALQQAASDGDLDAFNLLMKHGADVNAPTDDLYGRTALQEATAATSISHSLVEALLSNGAKVNAPPAKRGGITALQGAAAKGEAHIAKILLANGADVNALGSEVDGRSALEIAAEWGRLDMVRLLLDAGAAPNAISGFSRAIELAQKNGNLLVADFLREYENAASAAALQTGVDVGGILELLPTQGFIIPDTEFDDFTL</sequence>
<gene>
    <name evidence="4" type="ORF">CKAH01_09761</name>
</gene>
<dbReference type="Pfam" id="PF12796">
    <property type="entry name" value="Ank_2"/>
    <property type="match status" value="3"/>
</dbReference>
<accession>A0AAD9Y0U8</accession>
<reference evidence="4" key="1">
    <citation type="submission" date="2023-02" db="EMBL/GenBank/DDBJ databases">
        <title>Colletotrichum kahawae CIFC_Que2 genome sequencing and assembly.</title>
        <authorList>
            <person name="Baroncelli R."/>
        </authorList>
    </citation>
    <scope>NUCLEOTIDE SEQUENCE</scope>
    <source>
        <strain evidence="4">CIFC_Que2</strain>
    </source>
</reference>
<dbReference type="PANTHER" id="PTHR24123">
    <property type="entry name" value="ANKYRIN REPEAT-CONTAINING"/>
    <property type="match status" value="1"/>
</dbReference>
<dbReference type="PRINTS" id="PR01415">
    <property type="entry name" value="ANKYRIN"/>
</dbReference>
<keyword evidence="5" id="KW-1185">Reference proteome</keyword>
<proteinExistence type="predicted"/>
<dbReference type="InterPro" id="IPR036770">
    <property type="entry name" value="Ankyrin_rpt-contain_sf"/>
</dbReference>
<evidence type="ECO:0000256" key="3">
    <source>
        <dbReference type="PROSITE-ProRule" id="PRU00023"/>
    </source>
</evidence>
<dbReference type="PROSITE" id="PS50088">
    <property type="entry name" value="ANK_REPEAT"/>
    <property type="match status" value="6"/>
</dbReference>
<evidence type="ECO:0000256" key="2">
    <source>
        <dbReference type="ARBA" id="ARBA00023043"/>
    </source>
</evidence>
<name>A0AAD9Y0U8_COLKA</name>
<dbReference type="Gene3D" id="1.25.40.20">
    <property type="entry name" value="Ankyrin repeat-containing domain"/>
    <property type="match status" value="2"/>
</dbReference>
<dbReference type="SMART" id="SM00248">
    <property type="entry name" value="ANK"/>
    <property type="match status" value="11"/>
</dbReference>
<dbReference type="AlphaFoldDB" id="A0AAD9Y0U8"/>
<keyword evidence="2 3" id="KW-0040">ANK repeat</keyword>
<dbReference type="PANTHER" id="PTHR24123:SF138">
    <property type="entry name" value="NACHT DOMAIN-CONTAINING PROTEIN"/>
    <property type="match status" value="1"/>
</dbReference>
<feature type="repeat" description="ANK" evidence="3">
    <location>
        <begin position="382"/>
        <end position="416"/>
    </location>
</feature>
<dbReference type="Proteomes" id="UP001281614">
    <property type="component" value="Unassembled WGS sequence"/>
</dbReference>
<dbReference type="PROSITE" id="PS50297">
    <property type="entry name" value="ANK_REP_REGION"/>
    <property type="match status" value="6"/>
</dbReference>
<dbReference type="InterPro" id="IPR051165">
    <property type="entry name" value="Multifunctional_ANK_Repeat"/>
</dbReference>
<feature type="repeat" description="ANK" evidence="3">
    <location>
        <begin position="419"/>
        <end position="451"/>
    </location>
</feature>
<evidence type="ECO:0000313" key="4">
    <source>
        <dbReference type="EMBL" id="KAK2730108.1"/>
    </source>
</evidence>
<organism evidence="4 5">
    <name type="scientific">Colletotrichum kahawae</name>
    <name type="common">Coffee berry disease fungus</name>
    <dbReference type="NCBI Taxonomy" id="34407"/>
    <lineage>
        <taxon>Eukaryota</taxon>
        <taxon>Fungi</taxon>
        <taxon>Dikarya</taxon>
        <taxon>Ascomycota</taxon>
        <taxon>Pezizomycotina</taxon>
        <taxon>Sordariomycetes</taxon>
        <taxon>Hypocreomycetidae</taxon>
        <taxon>Glomerellales</taxon>
        <taxon>Glomerellaceae</taxon>
        <taxon>Colletotrichum</taxon>
        <taxon>Colletotrichum gloeosporioides species complex</taxon>
    </lineage>
</organism>
<keyword evidence="1" id="KW-0677">Repeat</keyword>
<dbReference type="SUPFAM" id="SSF48403">
    <property type="entry name" value="Ankyrin repeat"/>
    <property type="match status" value="2"/>
</dbReference>
<feature type="repeat" description="ANK" evidence="3">
    <location>
        <begin position="188"/>
        <end position="220"/>
    </location>
</feature>
<feature type="repeat" description="ANK" evidence="3">
    <location>
        <begin position="347"/>
        <end position="379"/>
    </location>
</feature>